<feature type="transmembrane region" description="Helical" evidence="1">
    <location>
        <begin position="6"/>
        <end position="25"/>
    </location>
</feature>
<dbReference type="AlphaFoldDB" id="A0A8H3ZR77"/>
<dbReference type="Proteomes" id="UP000434172">
    <property type="component" value="Unassembled WGS sequence"/>
</dbReference>
<dbReference type="InterPro" id="IPR050464">
    <property type="entry name" value="Zeta_carotene_desat/Oxidored"/>
</dbReference>
<organism evidence="3 4">
    <name type="scientific">Colletotrichum asianum</name>
    <dbReference type="NCBI Taxonomy" id="702518"/>
    <lineage>
        <taxon>Eukaryota</taxon>
        <taxon>Fungi</taxon>
        <taxon>Dikarya</taxon>
        <taxon>Ascomycota</taxon>
        <taxon>Pezizomycotina</taxon>
        <taxon>Sordariomycetes</taxon>
        <taxon>Hypocreomycetidae</taxon>
        <taxon>Glomerellales</taxon>
        <taxon>Glomerellaceae</taxon>
        <taxon>Colletotrichum</taxon>
        <taxon>Colletotrichum gloeosporioides species complex</taxon>
    </lineage>
</organism>
<dbReference type="SUPFAM" id="SSF51905">
    <property type="entry name" value="FAD/NAD(P)-binding domain"/>
    <property type="match status" value="1"/>
</dbReference>
<keyword evidence="1" id="KW-0812">Transmembrane</keyword>
<dbReference type="PANTHER" id="PTHR42923">
    <property type="entry name" value="PROTOPORPHYRINOGEN OXIDASE"/>
    <property type="match status" value="1"/>
</dbReference>
<dbReference type="InterPro" id="IPR036188">
    <property type="entry name" value="FAD/NAD-bd_sf"/>
</dbReference>
<dbReference type="EMBL" id="WOWK01000042">
    <property type="protein sequence ID" value="KAF0324637.1"/>
    <property type="molecule type" value="Genomic_DNA"/>
</dbReference>
<name>A0A8H3ZR77_9PEZI</name>
<protein>
    <recommendedName>
        <fullName evidence="2">Amine oxidase domain-containing protein</fullName>
    </recommendedName>
</protein>
<dbReference type="Pfam" id="PF13450">
    <property type="entry name" value="NAD_binding_8"/>
    <property type="match status" value="1"/>
</dbReference>
<sequence>MTCNAPQRVAIIGTGLAGLTVAYLLHNDKERRYAVTLLEQAESLSFDSASVAIRDEKSGVVERIDFPMRALAGGYYANVMRMYDHLGIPYHPIKFLFSFTKALPPRKVDAAVAKDGGSCEGAHVGMPGEYFVHASNLHRVPPWPGNRSIMAYVVEILYLVVCQFWFTVACFFVHPKTDGSDGGESFAEYTKRIWLPRRYTTHYLLPLLSSVSTCSHDELLAFPASDVVNYKKSSHGHQHYTVCGGVHQVESRLVEGIEDIRLGARVMKVVSAESGSLKIGWQSMKDGSFLEEEFDKVILAVSPDVASKVFAPLEKSLGNIPAIRVESSVLRPAKSSSEDMFSVVHGKHGYPQGCAHHQGSTLPAQHICLRTDFGKKARTEALHTMPGGTVVSTCPLDPEAEAKRELRSATFTRTLRTTESRAIVQKIMGAGGTKDKKMMEQAMGMEWVNGEDNVWLAGAWCWDGMVLLEGCLVSAMRIADDFGVQVPWQTNGKEHNHPTAQSKLG</sequence>
<feature type="transmembrane region" description="Helical" evidence="1">
    <location>
        <begin position="149"/>
        <end position="166"/>
    </location>
</feature>
<evidence type="ECO:0000256" key="1">
    <source>
        <dbReference type="SAM" id="Phobius"/>
    </source>
</evidence>
<dbReference type="OrthoDB" id="5977668at2759"/>
<dbReference type="Gene3D" id="3.50.50.60">
    <property type="entry name" value="FAD/NAD(P)-binding domain"/>
    <property type="match status" value="1"/>
</dbReference>
<dbReference type="Pfam" id="PF01593">
    <property type="entry name" value="Amino_oxidase"/>
    <property type="match status" value="1"/>
</dbReference>
<keyword evidence="1" id="KW-1133">Transmembrane helix</keyword>
<dbReference type="GO" id="GO:0016491">
    <property type="term" value="F:oxidoreductase activity"/>
    <property type="evidence" value="ECO:0007669"/>
    <property type="project" value="InterPro"/>
</dbReference>
<proteinExistence type="predicted"/>
<dbReference type="InterPro" id="IPR002937">
    <property type="entry name" value="Amino_oxidase"/>
</dbReference>
<evidence type="ECO:0000259" key="2">
    <source>
        <dbReference type="Pfam" id="PF01593"/>
    </source>
</evidence>
<accession>A0A8H3ZR77</accession>
<comment type="caution">
    <text evidence="3">The sequence shown here is derived from an EMBL/GenBank/DDBJ whole genome shotgun (WGS) entry which is preliminary data.</text>
</comment>
<keyword evidence="4" id="KW-1185">Reference proteome</keyword>
<evidence type="ECO:0000313" key="4">
    <source>
        <dbReference type="Proteomes" id="UP000434172"/>
    </source>
</evidence>
<gene>
    <name evidence="3" type="ORF">GQ607_008076</name>
</gene>
<keyword evidence="1" id="KW-0472">Membrane</keyword>
<feature type="domain" description="Amine oxidase" evidence="2">
    <location>
        <begin position="234"/>
        <end position="317"/>
    </location>
</feature>
<evidence type="ECO:0000313" key="3">
    <source>
        <dbReference type="EMBL" id="KAF0324637.1"/>
    </source>
</evidence>
<dbReference type="PANTHER" id="PTHR42923:SF42">
    <property type="entry name" value="AMINE OXIDASE DOMAIN-CONTAINING PROTEIN"/>
    <property type="match status" value="1"/>
</dbReference>
<reference evidence="3 4" key="1">
    <citation type="submission" date="2019-12" db="EMBL/GenBank/DDBJ databases">
        <title>A genome sequence resource for the geographically widespread anthracnose pathogen Colletotrichum asianum.</title>
        <authorList>
            <person name="Meng Y."/>
        </authorList>
    </citation>
    <scope>NUCLEOTIDE SEQUENCE [LARGE SCALE GENOMIC DNA]</scope>
    <source>
        <strain evidence="3 4">ICMP 18580</strain>
    </source>
</reference>